<protein>
    <recommendedName>
        <fullName evidence="2">Peptidase M12B domain-containing protein</fullName>
    </recommendedName>
</protein>
<comment type="caution">
    <text evidence="3">The sequence shown here is derived from an EMBL/GenBank/DDBJ whole genome shotgun (WGS) entry which is preliminary data.</text>
</comment>
<keyword evidence="4" id="KW-1185">Reference proteome</keyword>
<organism evidence="3 4">
    <name type="scientific">Artemia franciscana</name>
    <name type="common">Brine shrimp</name>
    <name type="synonym">Artemia sanfranciscana</name>
    <dbReference type="NCBI Taxonomy" id="6661"/>
    <lineage>
        <taxon>Eukaryota</taxon>
        <taxon>Metazoa</taxon>
        <taxon>Ecdysozoa</taxon>
        <taxon>Arthropoda</taxon>
        <taxon>Crustacea</taxon>
        <taxon>Branchiopoda</taxon>
        <taxon>Anostraca</taxon>
        <taxon>Artemiidae</taxon>
        <taxon>Artemia</taxon>
    </lineage>
</organism>
<feature type="non-terminal residue" evidence="3">
    <location>
        <position position="84"/>
    </location>
</feature>
<sequence length="84" mass="9271">MTKVLRQLSDYNLRKLQNIEKDTIQLLTSDPFIRGQTGMAFPDSICTPKSVGVSVDISIYEPHLAGATMAHMIGHNLGMDHDEG</sequence>
<feature type="binding site" evidence="1">
    <location>
        <position position="71"/>
    </location>
    <ligand>
        <name>Zn(2+)</name>
        <dbReference type="ChEBI" id="CHEBI:29105"/>
        <note>catalytic</note>
    </ligand>
</feature>
<feature type="binding site" evidence="1">
    <location>
        <position position="75"/>
    </location>
    <ligand>
        <name>Zn(2+)</name>
        <dbReference type="ChEBI" id="CHEBI:29105"/>
        <note>catalytic</note>
    </ligand>
</feature>
<dbReference type="InterPro" id="IPR001590">
    <property type="entry name" value="Peptidase_M12B"/>
</dbReference>
<evidence type="ECO:0000256" key="1">
    <source>
        <dbReference type="PROSITE-ProRule" id="PRU00276"/>
    </source>
</evidence>
<dbReference type="GO" id="GO:0006508">
    <property type="term" value="P:proteolysis"/>
    <property type="evidence" value="ECO:0007669"/>
    <property type="project" value="InterPro"/>
</dbReference>
<proteinExistence type="predicted"/>
<dbReference type="Pfam" id="PF01421">
    <property type="entry name" value="Reprolysin"/>
    <property type="match status" value="1"/>
</dbReference>
<evidence type="ECO:0000313" key="4">
    <source>
        <dbReference type="Proteomes" id="UP001187531"/>
    </source>
</evidence>
<dbReference type="PROSITE" id="PS50215">
    <property type="entry name" value="ADAM_MEPRO"/>
    <property type="match status" value="1"/>
</dbReference>
<feature type="binding site" evidence="1">
    <location>
        <position position="81"/>
    </location>
    <ligand>
        <name>Zn(2+)</name>
        <dbReference type="ChEBI" id="CHEBI:29105"/>
        <note>catalytic</note>
    </ligand>
</feature>
<dbReference type="PANTHER" id="PTHR11905:SF237">
    <property type="entry name" value="MIND-MELD, ISOFORM J"/>
    <property type="match status" value="1"/>
</dbReference>
<reference evidence="3" key="1">
    <citation type="submission" date="2023-07" db="EMBL/GenBank/DDBJ databases">
        <title>Chromosome-level genome assembly of Artemia franciscana.</title>
        <authorList>
            <person name="Jo E."/>
        </authorList>
    </citation>
    <scope>NUCLEOTIDE SEQUENCE</scope>
    <source>
        <tissue evidence="3">Whole body</tissue>
    </source>
</reference>
<dbReference type="GO" id="GO:0004222">
    <property type="term" value="F:metalloendopeptidase activity"/>
    <property type="evidence" value="ECO:0007669"/>
    <property type="project" value="InterPro"/>
</dbReference>
<comment type="caution">
    <text evidence="1">Lacks conserved residue(s) required for the propagation of feature annotation.</text>
</comment>
<keyword evidence="1" id="KW-0479">Metal-binding</keyword>
<dbReference type="InterPro" id="IPR024079">
    <property type="entry name" value="MetalloPept_cat_dom_sf"/>
</dbReference>
<dbReference type="GO" id="GO:0046872">
    <property type="term" value="F:metal ion binding"/>
    <property type="evidence" value="ECO:0007669"/>
    <property type="project" value="UniProtKB-KW"/>
</dbReference>
<keyword evidence="1" id="KW-0862">Zinc</keyword>
<name>A0AA88L9S0_ARTSF</name>
<dbReference type="EMBL" id="JAVRJZ010000010">
    <property type="protein sequence ID" value="KAK2718124.1"/>
    <property type="molecule type" value="Genomic_DNA"/>
</dbReference>
<accession>A0AA88L9S0</accession>
<feature type="domain" description="Peptidase M12B" evidence="2">
    <location>
        <begin position="1"/>
        <end position="84"/>
    </location>
</feature>
<dbReference type="Gene3D" id="3.40.390.10">
    <property type="entry name" value="Collagenase (Catalytic Domain)"/>
    <property type="match status" value="1"/>
</dbReference>
<evidence type="ECO:0000313" key="3">
    <source>
        <dbReference type="EMBL" id="KAK2718124.1"/>
    </source>
</evidence>
<dbReference type="PANTHER" id="PTHR11905">
    <property type="entry name" value="ADAM A DISINTEGRIN AND METALLOPROTEASE DOMAIN"/>
    <property type="match status" value="1"/>
</dbReference>
<gene>
    <name evidence="3" type="ORF">QYM36_006792</name>
</gene>
<dbReference type="SUPFAM" id="SSF55486">
    <property type="entry name" value="Metalloproteases ('zincins'), catalytic domain"/>
    <property type="match status" value="1"/>
</dbReference>
<dbReference type="Proteomes" id="UP001187531">
    <property type="component" value="Unassembled WGS sequence"/>
</dbReference>
<evidence type="ECO:0000259" key="2">
    <source>
        <dbReference type="PROSITE" id="PS50215"/>
    </source>
</evidence>
<dbReference type="AlphaFoldDB" id="A0AA88L9S0"/>